<feature type="domain" description="RNA polymerase beta subunit protrusion" evidence="14">
    <location>
        <begin position="12"/>
        <end position="364"/>
    </location>
</feature>
<gene>
    <name evidence="8 16" type="primary">rpoB</name>
</gene>
<dbReference type="Pfam" id="PF04563">
    <property type="entry name" value="RNA_pol_Rpb2_1"/>
    <property type="match status" value="1"/>
</dbReference>
<dbReference type="InterPro" id="IPR007645">
    <property type="entry name" value="RNA_pol_Rpb2_3"/>
</dbReference>
<dbReference type="InterPro" id="IPR007121">
    <property type="entry name" value="RNA_pol_bsu_CS"/>
</dbReference>
<evidence type="ECO:0000313" key="16">
    <source>
        <dbReference type="EMBL" id="ANI25619.1"/>
    </source>
</evidence>
<dbReference type="GO" id="GO:0009507">
    <property type="term" value="C:chloroplast"/>
    <property type="evidence" value="ECO:0007669"/>
    <property type="project" value="UniProtKB-SubCell"/>
</dbReference>
<evidence type="ECO:0000259" key="12">
    <source>
        <dbReference type="Pfam" id="PF04560"/>
    </source>
</evidence>
<evidence type="ECO:0000256" key="10">
    <source>
        <dbReference type="RuleBase" id="RU363031"/>
    </source>
</evidence>
<evidence type="ECO:0000256" key="8">
    <source>
        <dbReference type="HAMAP-Rule" id="MF_01321"/>
    </source>
</evidence>
<dbReference type="Pfam" id="PF04560">
    <property type="entry name" value="RNA_pol_Rpb2_7"/>
    <property type="match status" value="1"/>
</dbReference>
<dbReference type="RefSeq" id="YP_009258610.1">
    <property type="nucleotide sequence ID" value="NC_030357.1"/>
</dbReference>
<evidence type="ECO:0000256" key="9">
    <source>
        <dbReference type="RuleBase" id="RU000434"/>
    </source>
</evidence>
<dbReference type="InterPro" id="IPR007644">
    <property type="entry name" value="RNA_pol_bsu_protrusion"/>
</dbReference>
<comment type="function">
    <text evidence="1 8 10">DNA-dependent RNA polymerase catalyzes the transcription of DNA into RNA using the four ribonucleoside triphosphates as substrates.</text>
</comment>
<evidence type="ECO:0000256" key="5">
    <source>
        <dbReference type="ARBA" id="ARBA00022695"/>
    </source>
</evidence>
<dbReference type="Pfam" id="PF00562">
    <property type="entry name" value="RNA_pol_Rpb2_6"/>
    <property type="match status" value="1"/>
</dbReference>
<dbReference type="EMBL" id="KU646492">
    <property type="protein sequence ID" value="ANI25619.1"/>
    <property type="molecule type" value="Genomic_DNA"/>
</dbReference>
<dbReference type="GeneID" id="27984925"/>
<evidence type="ECO:0000256" key="1">
    <source>
        <dbReference type="ARBA" id="ARBA00004026"/>
    </source>
</evidence>
<feature type="domain" description="RNA polymerase Rpb2" evidence="13">
    <location>
        <begin position="124"/>
        <end position="315"/>
    </location>
</feature>
<dbReference type="CDD" id="cd00653">
    <property type="entry name" value="RNA_pol_B_RPB2"/>
    <property type="match status" value="1"/>
</dbReference>
<feature type="domain" description="DNA-directed RNA polymerase subunit 2 hybrid-binding" evidence="11">
    <location>
        <begin position="582"/>
        <end position="977"/>
    </location>
</feature>
<evidence type="ECO:0000256" key="3">
    <source>
        <dbReference type="ARBA" id="ARBA00022478"/>
    </source>
</evidence>
<accession>A0A191T5F2</accession>
<dbReference type="InterPro" id="IPR007120">
    <property type="entry name" value="DNA-dir_RNAP_su2_dom"/>
</dbReference>
<dbReference type="PANTHER" id="PTHR20856">
    <property type="entry name" value="DNA-DIRECTED RNA POLYMERASE I SUBUNIT 2"/>
    <property type="match status" value="1"/>
</dbReference>
<evidence type="ECO:0000259" key="15">
    <source>
        <dbReference type="Pfam" id="PF04565"/>
    </source>
</evidence>
<dbReference type="NCBIfam" id="NF001616">
    <property type="entry name" value="PRK00405.1"/>
    <property type="match status" value="1"/>
</dbReference>
<keyword evidence="16" id="KW-0934">Plastid</keyword>
<dbReference type="GO" id="GO:0006351">
    <property type="term" value="P:DNA-templated transcription"/>
    <property type="evidence" value="ECO:0007669"/>
    <property type="project" value="UniProtKB-UniRule"/>
</dbReference>
<feature type="domain" description="RNA polymerase Rpb2" evidence="15">
    <location>
        <begin position="377"/>
        <end position="445"/>
    </location>
</feature>
<dbReference type="InterPro" id="IPR037033">
    <property type="entry name" value="DNA-dir_RNAP_su2_hyb_sf"/>
</dbReference>
<dbReference type="InterPro" id="IPR014724">
    <property type="entry name" value="RNA_pol_RPB2_OB-fold"/>
</dbReference>
<dbReference type="InterPro" id="IPR042107">
    <property type="entry name" value="DNA-dir_RNA_pol_bsu_ext_1_sf"/>
</dbReference>
<dbReference type="HAMAP" id="MF_01321">
    <property type="entry name" value="RNApol_bact_RpoB"/>
    <property type="match status" value="1"/>
</dbReference>
<reference evidence="16" key="1">
    <citation type="journal article" date="2016" name="Front. Plant Sci.">
        <title>Comparative Chloroplast Genome Analyses of Streptophyte Green Algae Uncover Major Structural Alterations in the Klebsormidiophyceae, Coleochaetophyceae and Zygnematophyceae.</title>
        <authorList>
            <person name="Lemieux C."/>
            <person name="Otis C."/>
            <person name="Turmel M."/>
        </authorList>
    </citation>
    <scope>NUCLEOTIDE SEQUENCE</scope>
</reference>
<geneLocation type="chloroplast" evidence="16"/>
<dbReference type="PROSITE" id="PS01166">
    <property type="entry name" value="RNA_POL_BETA"/>
    <property type="match status" value="1"/>
</dbReference>
<evidence type="ECO:0000256" key="7">
    <source>
        <dbReference type="ARBA" id="ARBA00048552"/>
    </source>
</evidence>
<sequence length="1069" mass="120638">MEMNMVILPDFLQIQIESFRRFLHNCIVEELSKFPIIYDSNQGIEFKLIPEKYLLTEPLFTEREAVYKFTTYATDLYVPIQLTLPKEGKSRIQTVCLGSLPLMTPRGTFVINGVSWTIVNQILRNPGIYYILNRNGLYTATILCLDVDKRLRLEIDKKGRLSVRINNRHKIPLIFLLIALGLDINDIPDWLQSRTKKLEDLLSGLKNEGERTLELIALYKQLPGPKKVKPKANPLIISEQIQQWCAQVYKLGTVGRLNLNRRLNLSFPKSATHLLPQDLIAAAELLVKMSLPHPGAEHGPKATIDDIDHLKNKHVISVADMLRKQLSLCLVDLQIQVRRAIRRGISSKRILPPRSMMVSRPLTQMFNQFFGSHELIQFLDQTNPLAEMAHKRKLSLLGPGGLTRRTASFRTRDIHPSHYGRICTIETSEGMNAGVIPSLSICARVDSEGVIENPLHKICGNVKEQYTVYVRAGRDERLKIGTNNCLAIGQKWQERSTSTQYQQEFISISWDQINLRSILPIQYFAIGASLIPFLEHNDATRTLMGSSMQRQAVPLIKPEKSIVGTGIEAHISLDSGTLLTSSEDGKIQYVDGKQIVLLDKNNVQQKLKLITYERSNNGTCIHQRPAVKIGSSVRKGQLLADGSATVGGELALGKNVLVAYMPWEGYNFEDAVLISDRLVHEDIYTSIHIQRYEISVQENIEGFDIITRDIPHLDKYLLRHLDYRGIIKIGAWVEPGDVLVGKLAPLEVPHLLRSPEGKLLQAIFGVQAITTRESCLKLPAGGTGRVIDVRWIEQQGPSGVSSLHVYILQKRKIQVGDKVAGRHGNKGVVSRILPREDMPYMQDGTTVDMVLSPLGVPSRMNVGQLFECLLGLAGSYLNNHYRIMPFDERFEREASRKLVFSELYKARKLTGYPWLFEPNSPGKSCLFDGRTGEIFEQSITVGKAYMMKLIHMVDEKIHARSSGPYALVTQQPLRGRSNRGGQRVGEMEVWAFEGFGAAYMLQEILTIKSDHVKGRSQVRGAIVAKESIPKPIDPPDCFRLLIRELRCLGIEIKHTFISEKDFFLDQKPV</sequence>
<evidence type="ECO:0000256" key="6">
    <source>
        <dbReference type="ARBA" id="ARBA00023163"/>
    </source>
</evidence>
<evidence type="ECO:0000259" key="14">
    <source>
        <dbReference type="Pfam" id="PF04563"/>
    </source>
</evidence>
<dbReference type="InterPro" id="IPR037034">
    <property type="entry name" value="RNA_pol_Rpb2_2_sf"/>
</dbReference>
<evidence type="ECO:0000256" key="2">
    <source>
        <dbReference type="ARBA" id="ARBA00006835"/>
    </source>
</evidence>
<dbReference type="Gene3D" id="2.40.50.150">
    <property type="match status" value="1"/>
</dbReference>
<dbReference type="GO" id="GO:0000428">
    <property type="term" value="C:DNA-directed RNA polymerase complex"/>
    <property type="evidence" value="ECO:0007669"/>
    <property type="project" value="UniProtKB-KW"/>
</dbReference>
<comment type="catalytic activity">
    <reaction evidence="7 8 10">
        <text>RNA(n) + a ribonucleoside 5'-triphosphate = RNA(n+1) + diphosphate</text>
        <dbReference type="Rhea" id="RHEA:21248"/>
        <dbReference type="Rhea" id="RHEA-COMP:14527"/>
        <dbReference type="Rhea" id="RHEA-COMP:17342"/>
        <dbReference type="ChEBI" id="CHEBI:33019"/>
        <dbReference type="ChEBI" id="CHEBI:61557"/>
        <dbReference type="ChEBI" id="CHEBI:140395"/>
        <dbReference type="EC" id="2.7.7.6"/>
    </reaction>
</comment>
<organism evidence="16">
    <name type="scientific">Cosmarium botrytis</name>
    <dbReference type="NCBI Taxonomy" id="33101"/>
    <lineage>
        <taxon>Eukaryota</taxon>
        <taxon>Viridiplantae</taxon>
        <taxon>Streptophyta</taxon>
        <taxon>Zygnematophyceae</taxon>
        <taxon>Zygnematophycidae</taxon>
        <taxon>Desmidiales</taxon>
        <taxon>Desmidiaceae</taxon>
        <taxon>Cosmarium</taxon>
    </lineage>
</organism>
<comment type="similarity">
    <text evidence="2 8 9">Belongs to the RNA polymerase beta chain family.</text>
</comment>
<protein>
    <recommendedName>
        <fullName evidence="8">DNA-directed RNA polymerase subunit beta</fullName>
        <ecNumber evidence="8">2.7.7.6</ecNumber>
    </recommendedName>
    <alternativeName>
        <fullName evidence="8">PEP</fullName>
    </alternativeName>
    <alternativeName>
        <fullName evidence="8">Plastid-encoded RNA polymerase subunit beta</fullName>
        <shortName evidence="8">RNA polymerase subunit beta</shortName>
    </alternativeName>
</protein>
<keyword evidence="4 8" id="KW-0808">Transferase</keyword>
<comment type="subcellular location">
    <subcellularLocation>
        <location evidence="8">Plastid</location>
        <location evidence="8">Chloroplast</location>
    </subcellularLocation>
</comment>
<dbReference type="Gene3D" id="2.30.150.10">
    <property type="entry name" value="DNA-directed RNA polymerase, beta subunit, external 1 domain"/>
    <property type="match status" value="1"/>
</dbReference>
<evidence type="ECO:0000259" key="11">
    <source>
        <dbReference type="Pfam" id="PF00562"/>
    </source>
</evidence>
<evidence type="ECO:0000259" key="13">
    <source>
        <dbReference type="Pfam" id="PF04561"/>
    </source>
</evidence>
<dbReference type="InterPro" id="IPR010243">
    <property type="entry name" value="RNA_pol_bsu_bac"/>
</dbReference>
<dbReference type="GO" id="GO:0032549">
    <property type="term" value="F:ribonucleoside binding"/>
    <property type="evidence" value="ECO:0007669"/>
    <property type="project" value="InterPro"/>
</dbReference>
<feature type="domain" description="RNA polymerase Rpb2" evidence="12">
    <location>
        <begin position="980"/>
        <end position="1054"/>
    </location>
</feature>
<dbReference type="Gene3D" id="2.40.270.10">
    <property type="entry name" value="DNA-directed RNA polymerase, subunit 2, domain 6"/>
    <property type="match status" value="1"/>
</dbReference>
<keyword evidence="6 8" id="KW-0804">Transcription</keyword>
<dbReference type="GO" id="GO:0003677">
    <property type="term" value="F:DNA binding"/>
    <property type="evidence" value="ECO:0007669"/>
    <property type="project" value="UniProtKB-UniRule"/>
</dbReference>
<dbReference type="Gene3D" id="2.40.50.100">
    <property type="match status" value="1"/>
</dbReference>
<dbReference type="Gene3D" id="3.90.1110.10">
    <property type="entry name" value="RNA polymerase Rpb2, domain 2"/>
    <property type="match status" value="1"/>
</dbReference>
<comment type="subunit">
    <text evidence="8 10">In plastids the minimal PEP RNA polymerase catalytic core is composed of four subunits: alpha, beta, beta', and beta''. When a (nuclear-encoded) sigma factor is associated with the core the holoenzyme is formed, which can initiate transcription.</text>
</comment>
<dbReference type="InterPro" id="IPR007642">
    <property type="entry name" value="RNA_pol_Rpb2_2"/>
</dbReference>
<evidence type="ECO:0000256" key="4">
    <source>
        <dbReference type="ARBA" id="ARBA00022679"/>
    </source>
</evidence>
<dbReference type="InterPro" id="IPR007641">
    <property type="entry name" value="RNA_pol_Rpb2_7"/>
</dbReference>
<keyword evidence="3 8" id="KW-0240">DNA-directed RNA polymerase</keyword>
<dbReference type="InterPro" id="IPR015712">
    <property type="entry name" value="DNA-dir_RNA_pol_su2"/>
</dbReference>
<name>A0A191T5F2_9VIRI</name>
<dbReference type="Gene3D" id="3.90.1100.10">
    <property type="match status" value="1"/>
</dbReference>
<dbReference type="EC" id="2.7.7.6" evidence="8"/>
<dbReference type="Pfam" id="PF04565">
    <property type="entry name" value="RNA_pol_Rpb2_3"/>
    <property type="match status" value="1"/>
</dbReference>
<proteinExistence type="inferred from homology"/>
<dbReference type="SUPFAM" id="SSF64484">
    <property type="entry name" value="beta and beta-prime subunits of DNA dependent RNA-polymerase"/>
    <property type="match status" value="1"/>
</dbReference>
<dbReference type="GO" id="GO:0003899">
    <property type="term" value="F:DNA-directed RNA polymerase activity"/>
    <property type="evidence" value="ECO:0007669"/>
    <property type="project" value="UniProtKB-UniRule"/>
</dbReference>
<dbReference type="Gene3D" id="3.90.1800.10">
    <property type="entry name" value="RNA polymerase alpha subunit dimerisation domain"/>
    <property type="match status" value="1"/>
</dbReference>
<dbReference type="Pfam" id="PF04561">
    <property type="entry name" value="RNA_pol_Rpb2_2"/>
    <property type="match status" value="1"/>
</dbReference>
<keyword evidence="16" id="KW-0150">Chloroplast</keyword>
<keyword evidence="5 8" id="KW-0548">Nucleotidyltransferase</keyword>
<dbReference type="AlphaFoldDB" id="A0A191T5F2"/>